<evidence type="ECO:0000256" key="1">
    <source>
        <dbReference type="ARBA" id="ARBA00001954"/>
    </source>
</evidence>
<gene>
    <name evidence="7" type="ORF">TSA66_08425</name>
</gene>
<dbReference type="GO" id="GO:0016706">
    <property type="term" value="F:2-oxoglutarate-dependent dioxygenase activity"/>
    <property type="evidence" value="ECO:0007669"/>
    <property type="project" value="TreeGrafter"/>
</dbReference>
<proteinExistence type="predicted"/>
<dbReference type="SUPFAM" id="SSF51197">
    <property type="entry name" value="Clavaminate synthase-like"/>
    <property type="match status" value="1"/>
</dbReference>
<dbReference type="EMBL" id="JWJG01000028">
    <property type="protein sequence ID" value="KIF80840.1"/>
    <property type="molecule type" value="Genomic_DNA"/>
</dbReference>
<evidence type="ECO:0000313" key="8">
    <source>
        <dbReference type="Proteomes" id="UP000031572"/>
    </source>
</evidence>
<dbReference type="AlphaFoldDB" id="A0A0C2BHZ0"/>
<dbReference type="PANTHER" id="PTHR13096:SF8">
    <property type="entry name" value="RIBOSOMAL OXYGENASE 1"/>
    <property type="match status" value="1"/>
</dbReference>
<evidence type="ECO:0000313" key="7">
    <source>
        <dbReference type="EMBL" id="KIF80840.1"/>
    </source>
</evidence>
<keyword evidence="8" id="KW-1185">Reference proteome</keyword>
<dbReference type="InterPro" id="IPR046799">
    <property type="entry name" value="ROXA-like_wH"/>
</dbReference>
<evidence type="ECO:0000256" key="2">
    <source>
        <dbReference type="ARBA" id="ARBA00022723"/>
    </source>
</evidence>
<evidence type="ECO:0000259" key="6">
    <source>
        <dbReference type="PROSITE" id="PS51184"/>
    </source>
</evidence>
<dbReference type="InterPro" id="IPR003347">
    <property type="entry name" value="JmjC_dom"/>
</dbReference>
<comment type="caution">
    <text evidence="7">The sequence shown here is derived from an EMBL/GenBank/DDBJ whole genome shotgun (WGS) entry which is preliminary data.</text>
</comment>
<name>A0A0C2BHZ0_9BURK</name>
<dbReference type="SMART" id="SM00558">
    <property type="entry name" value="JmjC"/>
    <property type="match status" value="1"/>
</dbReference>
<dbReference type="Proteomes" id="UP000031572">
    <property type="component" value="Unassembled WGS sequence"/>
</dbReference>
<keyword evidence="5" id="KW-0408">Iron</keyword>
<accession>A0A0C2BHZ0</accession>
<evidence type="ECO:0000256" key="5">
    <source>
        <dbReference type="ARBA" id="ARBA00023004"/>
    </source>
</evidence>
<dbReference type="Pfam" id="PF20514">
    <property type="entry name" value="WHD_ROXA"/>
    <property type="match status" value="1"/>
</dbReference>
<dbReference type="InterPro" id="IPR039994">
    <property type="entry name" value="NO66-like"/>
</dbReference>
<dbReference type="GO" id="GO:0046872">
    <property type="term" value="F:metal ion binding"/>
    <property type="evidence" value="ECO:0007669"/>
    <property type="project" value="UniProtKB-KW"/>
</dbReference>
<evidence type="ECO:0000256" key="4">
    <source>
        <dbReference type="ARBA" id="ARBA00023002"/>
    </source>
</evidence>
<evidence type="ECO:0000256" key="3">
    <source>
        <dbReference type="ARBA" id="ARBA00022964"/>
    </source>
</evidence>
<protein>
    <submittedName>
        <fullName evidence="7">Cupin</fullName>
    </submittedName>
</protein>
<keyword evidence="2" id="KW-0479">Metal-binding</keyword>
<dbReference type="PANTHER" id="PTHR13096">
    <property type="entry name" value="MINA53 MYC INDUCED NUCLEAR ANTIGEN"/>
    <property type="match status" value="1"/>
</dbReference>
<dbReference type="Pfam" id="PF08007">
    <property type="entry name" value="JmjC_2"/>
    <property type="match status" value="1"/>
</dbReference>
<dbReference type="Gene3D" id="3.40.366.30">
    <property type="entry name" value="50S ribosomal protein L16 arginine hydroxylase, Chain A, Domain 2"/>
    <property type="match status" value="1"/>
</dbReference>
<dbReference type="Gene3D" id="2.60.120.650">
    <property type="entry name" value="Cupin"/>
    <property type="match status" value="1"/>
</dbReference>
<dbReference type="PROSITE" id="PS51184">
    <property type="entry name" value="JMJC"/>
    <property type="match status" value="1"/>
</dbReference>
<dbReference type="STRING" id="709839.TSA66_08425"/>
<keyword evidence="4" id="KW-0560">Oxidoreductase</keyword>
<dbReference type="OrthoDB" id="9764016at2"/>
<feature type="domain" description="JmjC" evidence="6">
    <location>
        <begin position="95"/>
        <end position="221"/>
    </location>
</feature>
<sequence>MKKLTLLGGITPRQFLKEYWHKKPLLIRQAIPGFKPALSRDQLFEMARRDDVESRLICHFGKQWQMQHGPQGELPSLDKKGWTMLVQGVNLHDDKADALMQQFRFIPDSRLDDLMISYATDTGGVGPHFDSYDVFLLQAHGQRRWRIGPQKDLTLIEGMPLKILKNFQPEQEFVLEPGDMLYLPPHYAHDGIAVGECMTYSVGFRTPSYQELGEGFLQFMTESIELSGRYADPDLEMTNHPAEISRAMLSRVAAELEKIRFREEDIAIFLGEYLSEPKPTVFFTPPARPMTMERFTQAASKRGIVLSRKTRMLYRGKHLFINGESFMVSRSDKAALTALADGRRLDGAEIPQVSPDVLEALFTWYRDGWLELA</sequence>
<keyword evidence="3" id="KW-0223">Dioxygenase</keyword>
<comment type="cofactor">
    <cofactor evidence="1">
        <name>Fe(2+)</name>
        <dbReference type="ChEBI" id="CHEBI:29033"/>
    </cofactor>
</comment>
<organism evidence="7 8">
    <name type="scientific">Noviherbaspirillum autotrophicum</name>
    <dbReference type="NCBI Taxonomy" id="709839"/>
    <lineage>
        <taxon>Bacteria</taxon>
        <taxon>Pseudomonadati</taxon>
        <taxon>Pseudomonadota</taxon>
        <taxon>Betaproteobacteria</taxon>
        <taxon>Burkholderiales</taxon>
        <taxon>Oxalobacteraceae</taxon>
        <taxon>Noviherbaspirillum</taxon>
    </lineage>
</organism>
<dbReference type="RefSeq" id="WP_040039662.1">
    <property type="nucleotide sequence ID" value="NZ_JWJG01000028.1"/>
</dbReference>
<reference evidence="7 8" key="1">
    <citation type="submission" date="2014-12" db="EMBL/GenBank/DDBJ databases">
        <title>Denitrispirillum autotrophicum gen. nov., sp. nov., Denitrifying, Facultatively Autotrophic Bacteria Isolated from Rice Paddy Soil.</title>
        <authorList>
            <person name="Ishii S."/>
            <person name="Ashida N."/>
            <person name="Ohno H."/>
            <person name="Otsuka S."/>
            <person name="Yokota A."/>
            <person name="Senoo K."/>
        </authorList>
    </citation>
    <scope>NUCLEOTIDE SEQUENCE [LARGE SCALE GENOMIC DNA]</scope>
    <source>
        <strain evidence="7 8">TSA66</strain>
    </source>
</reference>